<sequence length="400" mass="41360">MSWLRRHPLPWLVVVVVVVGSLATSSRADSGGSTFLVAVLALGAIVPVLLQQPRGWVVAVSGLFVGVYFAAGYGPGPIFFVLPAVTFAVALSLPLRRWVGWTIGGAALAVTGMMLNPDRSGSGSQGPPWGPGGSGGHGPGLESDLSIWQAIGQVAIIAACGAIATALRARNEARAQRQRRAVSEERVRMAADLHDGVGHGLAVIAMQAGAALHVLDRDPEAARRNLEAIRAESKESLDLLRRQLARLTDAAPDAGSAPRSPEHGLADLPALVERVRTGGLEVSLRLETESVPGEAARAAYAVVQEGLTNVLRHADASRAEVVISRSSASPGELVVTVADDGRGSDVSSGERGPGMGIVGMRSRVEALGGTLVAGPEVRGFRLRASIPLSGSSTDGVEELA</sequence>
<dbReference type="Gene3D" id="1.20.5.1930">
    <property type="match status" value="1"/>
</dbReference>
<dbReference type="PANTHER" id="PTHR24421">
    <property type="entry name" value="NITRATE/NITRITE SENSOR PROTEIN NARX-RELATED"/>
    <property type="match status" value="1"/>
</dbReference>
<feature type="transmembrane region" description="Helical" evidence="10">
    <location>
        <begin position="98"/>
        <end position="115"/>
    </location>
</feature>
<evidence type="ECO:0000256" key="5">
    <source>
        <dbReference type="ARBA" id="ARBA00022741"/>
    </source>
</evidence>
<dbReference type="AlphaFoldDB" id="A0A7W5A812"/>
<feature type="coiled-coil region" evidence="9">
    <location>
        <begin position="223"/>
        <end position="250"/>
    </location>
</feature>
<keyword evidence="13" id="KW-1185">Reference proteome</keyword>
<reference evidence="12 13" key="1">
    <citation type="submission" date="2020-08" db="EMBL/GenBank/DDBJ databases">
        <title>Genomic Encyclopedia of Type Strains, Phase III (KMG-III): the genomes of soil and plant-associated and newly described type strains.</title>
        <authorList>
            <person name="Whitman W."/>
        </authorList>
    </citation>
    <scope>NUCLEOTIDE SEQUENCE [LARGE SCALE GENOMIC DNA]</scope>
    <source>
        <strain evidence="12 13">CECT 3302</strain>
    </source>
</reference>
<dbReference type="GO" id="GO:0000155">
    <property type="term" value="F:phosphorelay sensor kinase activity"/>
    <property type="evidence" value="ECO:0007669"/>
    <property type="project" value="InterPro"/>
</dbReference>
<dbReference type="GO" id="GO:0046983">
    <property type="term" value="F:protein dimerization activity"/>
    <property type="evidence" value="ECO:0007669"/>
    <property type="project" value="InterPro"/>
</dbReference>
<keyword evidence="10" id="KW-0472">Membrane</keyword>
<feature type="transmembrane region" description="Helical" evidence="10">
    <location>
        <begin position="77"/>
        <end position="93"/>
    </location>
</feature>
<accession>A0A7W5A812</accession>
<dbReference type="PANTHER" id="PTHR24421:SF10">
    <property type="entry name" value="NITRATE_NITRITE SENSOR PROTEIN NARQ"/>
    <property type="match status" value="1"/>
</dbReference>
<evidence type="ECO:0000256" key="7">
    <source>
        <dbReference type="ARBA" id="ARBA00022840"/>
    </source>
</evidence>
<comment type="caution">
    <text evidence="12">The sequence shown here is derived from an EMBL/GenBank/DDBJ whole genome shotgun (WGS) entry which is preliminary data.</text>
</comment>
<dbReference type="Gene3D" id="3.30.565.10">
    <property type="entry name" value="Histidine kinase-like ATPase, C-terminal domain"/>
    <property type="match status" value="1"/>
</dbReference>
<evidence type="ECO:0000259" key="11">
    <source>
        <dbReference type="SMART" id="SM00387"/>
    </source>
</evidence>
<dbReference type="Proteomes" id="UP000577707">
    <property type="component" value="Unassembled WGS sequence"/>
</dbReference>
<dbReference type="CDD" id="cd16917">
    <property type="entry name" value="HATPase_UhpB-NarQ-NarX-like"/>
    <property type="match status" value="1"/>
</dbReference>
<feature type="domain" description="Histidine kinase/HSP90-like ATPase" evidence="11">
    <location>
        <begin position="294"/>
        <end position="390"/>
    </location>
</feature>
<dbReference type="InterPro" id="IPR003594">
    <property type="entry name" value="HATPase_dom"/>
</dbReference>
<keyword evidence="4" id="KW-0808">Transferase</keyword>
<dbReference type="InterPro" id="IPR036890">
    <property type="entry name" value="HATPase_C_sf"/>
</dbReference>
<evidence type="ECO:0000256" key="10">
    <source>
        <dbReference type="SAM" id="Phobius"/>
    </source>
</evidence>
<dbReference type="EC" id="2.7.13.3" evidence="2"/>
<evidence type="ECO:0000256" key="8">
    <source>
        <dbReference type="ARBA" id="ARBA00023012"/>
    </source>
</evidence>
<dbReference type="GO" id="GO:0005524">
    <property type="term" value="F:ATP binding"/>
    <property type="evidence" value="ECO:0007669"/>
    <property type="project" value="UniProtKB-KW"/>
</dbReference>
<comment type="catalytic activity">
    <reaction evidence="1">
        <text>ATP + protein L-histidine = ADP + protein N-phospho-L-histidine.</text>
        <dbReference type="EC" id="2.7.13.3"/>
    </reaction>
</comment>
<feature type="transmembrane region" description="Helical" evidence="10">
    <location>
        <begin position="147"/>
        <end position="169"/>
    </location>
</feature>
<feature type="transmembrane region" description="Helical" evidence="10">
    <location>
        <begin position="33"/>
        <end position="50"/>
    </location>
</feature>
<keyword evidence="7" id="KW-0067">ATP-binding</keyword>
<proteinExistence type="predicted"/>
<evidence type="ECO:0000256" key="2">
    <source>
        <dbReference type="ARBA" id="ARBA00012438"/>
    </source>
</evidence>
<name>A0A7W5A812_9ACTN</name>
<evidence type="ECO:0000256" key="9">
    <source>
        <dbReference type="SAM" id="Coils"/>
    </source>
</evidence>
<keyword evidence="5" id="KW-0547">Nucleotide-binding</keyword>
<dbReference type="RefSeq" id="WP_183548931.1">
    <property type="nucleotide sequence ID" value="NZ_BMQT01000008.1"/>
</dbReference>
<dbReference type="SUPFAM" id="SSF55874">
    <property type="entry name" value="ATPase domain of HSP90 chaperone/DNA topoisomerase II/histidine kinase"/>
    <property type="match status" value="1"/>
</dbReference>
<dbReference type="EMBL" id="JACHXG010000009">
    <property type="protein sequence ID" value="MBB3091170.1"/>
    <property type="molecule type" value="Genomic_DNA"/>
</dbReference>
<evidence type="ECO:0000256" key="6">
    <source>
        <dbReference type="ARBA" id="ARBA00022777"/>
    </source>
</evidence>
<keyword evidence="9" id="KW-0175">Coiled coil</keyword>
<dbReference type="InterPro" id="IPR011712">
    <property type="entry name" value="Sig_transdc_His_kin_sub3_dim/P"/>
</dbReference>
<gene>
    <name evidence="12" type="ORF">FHS12_004135</name>
</gene>
<organism evidence="12 13">
    <name type="scientific">Nocardioides albus</name>
    <dbReference type="NCBI Taxonomy" id="1841"/>
    <lineage>
        <taxon>Bacteria</taxon>
        <taxon>Bacillati</taxon>
        <taxon>Actinomycetota</taxon>
        <taxon>Actinomycetes</taxon>
        <taxon>Propionibacteriales</taxon>
        <taxon>Nocardioidaceae</taxon>
        <taxon>Nocardioides</taxon>
    </lineage>
</organism>
<evidence type="ECO:0000313" key="13">
    <source>
        <dbReference type="Proteomes" id="UP000577707"/>
    </source>
</evidence>
<keyword evidence="3" id="KW-0597">Phosphoprotein</keyword>
<dbReference type="SMART" id="SM00387">
    <property type="entry name" value="HATPase_c"/>
    <property type="match status" value="1"/>
</dbReference>
<evidence type="ECO:0000256" key="3">
    <source>
        <dbReference type="ARBA" id="ARBA00022553"/>
    </source>
</evidence>
<protein>
    <recommendedName>
        <fullName evidence="2">histidine kinase</fullName>
        <ecNumber evidence="2">2.7.13.3</ecNumber>
    </recommendedName>
</protein>
<dbReference type="GO" id="GO:0016020">
    <property type="term" value="C:membrane"/>
    <property type="evidence" value="ECO:0007669"/>
    <property type="project" value="InterPro"/>
</dbReference>
<keyword evidence="10" id="KW-1133">Transmembrane helix</keyword>
<feature type="transmembrane region" description="Helical" evidence="10">
    <location>
        <begin position="55"/>
        <end position="71"/>
    </location>
</feature>
<keyword evidence="6 12" id="KW-0418">Kinase</keyword>
<evidence type="ECO:0000256" key="1">
    <source>
        <dbReference type="ARBA" id="ARBA00000085"/>
    </source>
</evidence>
<dbReference type="Pfam" id="PF02518">
    <property type="entry name" value="HATPase_c"/>
    <property type="match status" value="1"/>
</dbReference>
<keyword evidence="8" id="KW-0902">Two-component regulatory system</keyword>
<dbReference type="Pfam" id="PF07730">
    <property type="entry name" value="HisKA_3"/>
    <property type="match status" value="1"/>
</dbReference>
<evidence type="ECO:0000256" key="4">
    <source>
        <dbReference type="ARBA" id="ARBA00022679"/>
    </source>
</evidence>
<evidence type="ECO:0000313" key="12">
    <source>
        <dbReference type="EMBL" id="MBB3091170.1"/>
    </source>
</evidence>
<keyword evidence="10" id="KW-0812">Transmembrane</keyword>
<dbReference type="InterPro" id="IPR050482">
    <property type="entry name" value="Sensor_HK_TwoCompSys"/>
</dbReference>